<keyword evidence="6 8" id="KW-0472">Membrane</keyword>
<dbReference type="InterPro" id="IPR000531">
    <property type="entry name" value="Beta-barrel_TonB"/>
</dbReference>
<dbReference type="PANTHER" id="PTHR30069">
    <property type="entry name" value="TONB-DEPENDENT OUTER MEMBRANE RECEPTOR"/>
    <property type="match status" value="1"/>
</dbReference>
<evidence type="ECO:0000256" key="9">
    <source>
        <dbReference type="RuleBase" id="RU003357"/>
    </source>
</evidence>
<dbReference type="PANTHER" id="PTHR30069:SF37">
    <property type="entry name" value="FERRIC VIBRIOBACTIN RECEPTOR VIUA"/>
    <property type="match status" value="1"/>
</dbReference>
<dbReference type="InterPro" id="IPR036942">
    <property type="entry name" value="Beta-barrel_TonB_sf"/>
</dbReference>
<dbReference type="RefSeq" id="WP_258332820.1">
    <property type="nucleotide sequence ID" value="NZ_JAPTGG010000017.1"/>
</dbReference>
<evidence type="ECO:0000259" key="10">
    <source>
        <dbReference type="Pfam" id="PF00593"/>
    </source>
</evidence>
<dbReference type="InterPro" id="IPR012910">
    <property type="entry name" value="Plug_dom"/>
</dbReference>
<evidence type="ECO:0000313" key="12">
    <source>
        <dbReference type="EMBL" id="MCZ0866860.1"/>
    </source>
</evidence>
<organism evidence="12 13">
    <name type="scientific">Dasania phycosphaerae</name>
    <dbReference type="NCBI Taxonomy" id="2950436"/>
    <lineage>
        <taxon>Bacteria</taxon>
        <taxon>Pseudomonadati</taxon>
        <taxon>Pseudomonadota</taxon>
        <taxon>Gammaproteobacteria</taxon>
        <taxon>Cellvibrionales</taxon>
        <taxon>Spongiibacteraceae</taxon>
        <taxon>Dasania</taxon>
    </lineage>
</organism>
<dbReference type="AlphaFoldDB" id="A0A9J6RQW4"/>
<keyword evidence="2 8" id="KW-0813">Transport</keyword>
<comment type="similarity">
    <text evidence="8 9">Belongs to the TonB-dependent receptor family.</text>
</comment>
<gene>
    <name evidence="12" type="ORF">O0V09_16745</name>
</gene>
<reference evidence="12 13" key="1">
    <citation type="submission" date="2022-12" db="EMBL/GenBank/DDBJ databases">
        <title>Dasania phycosphaerae sp. nov., isolated from particulate material of the south coast of Korea.</title>
        <authorList>
            <person name="Jiang Y."/>
        </authorList>
    </citation>
    <scope>NUCLEOTIDE SEQUENCE [LARGE SCALE GENOMIC DNA]</scope>
    <source>
        <strain evidence="12 13">GY-19</strain>
    </source>
</reference>
<protein>
    <submittedName>
        <fullName evidence="12">TonB-dependent receptor</fullName>
    </submittedName>
</protein>
<dbReference type="InterPro" id="IPR039426">
    <property type="entry name" value="TonB-dep_rcpt-like"/>
</dbReference>
<proteinExistence type="inferred from homology"/>
<evidence type="ECO:0000256" key="3">
    <source>
        <dbReference type="ARBA" id="ARBA00022452"/>
    </source>
</evidence>
<keyword evidence="4 8" id="KW-0812">Transmembrane</keyword>
<evidence type="ECO:0000256" key="7">
    <source>
        <dbReference type="ARBA" id="ARBA00023237"/>
    </source>
</evidence>
<evidence type="ECO:0000256" key="4">
    <source>
        <dbReference type="ARBA" id="ARBA00022692"/>
    </source>
</evidence>
<keyword evidence="3 8" id="KW-1134">Transmembrane beta strand</keyword>
<dbReference type="Pfam" id="PF00593">
    <property type="entry name" value="TonB_dep_Rec_b-barrel"/>
    <property type="match status" value="1"/>
</dbReference>
<feature type="domain" description="TonB-dependent receptor-like beta-barrel" evidence="10">
    <location>
        <begin position="210"/>
        <end position="589"/>
    </location>
</feature>
<name>A0A9J6RQW4_9GAMM</name>
<dbReference type="Proteomes" id="UP001069090">
    <property type="component" value="Unassembled WGS sequence"/>
</dbReference>
<evidence type="ECO:0000313" key="13">
    <source>
        <dbReference type="Proteomes" id="UP001069090"/>
    </source>
</evidence>
<accession>A0A9J6RQW4</accession>
<feature type="domain" description="TonB-dependent receptor plug" evidence="11">
    <location>
        <begin position="44"/>
        <end position="152"/>
    </location>
</feature>
<keyword evidence="12" id="KW-0675">Receptor</keyword>
<evidence type="ECO:0000256" key="5">
    <source>
        <dbReference type="ARBA" id="ARBA00023077"/>
    </source>
</evidence>
<dbReference type="Gene3D" id="2.40.170.20">
    <property type="entry name" value="TonB-dependent receptor, beta-barrel domain"/>
    <property type="match status" value="1"/>
</dbReference>
<sequence>MLLVSSGSLADEVAPPHFSLADLSLEQLANIEVTSVARKNALLSESPTSIFVITQSDIRRSGANSLPEVLRMAPNLQVAQVDAYRYAISARGFNGSVSNKLQVLIDGRMVYTPLFSGVFWDAQEVMLEDVERIEIISGPAAAIWGANAVNGVINIITRSAGNTAGGLISAGAGNMEANVAARYGNKLGENADYRIYAKFLNRQPSERADGGDQEDGWDSLQTGFRIDWQSGADNLQLQGDAYSGEIELPAPGHRETAGANLLLHWRRELGVNEGVAVSAYYDYTSRDYPGIFAEHLRSYSIDFRYHFQPLPAHSVQWGMDYREAKDSINNTPVLAFLPATKNLSWYSLFVQDEIKLSEKLLLTLDARVERNDYSGTEFMPAARLAWYIDNKQLLWGAVSRAVRTPSRIDSDFYSPGLEPYLIAGGDGFESETAQVYELGYRQSLQAVNWSITAFYAEYDDLRTVEPNSMGAFTLANGLTGVSQGIETWGSWRLSDSWQLNAGLLIQQQRFNLKSSSADLNNGESEGNDPSHQWKLRSQWDIADDKQLDITVRRVGALPQPEVPAYVAVDARIAWQWRRDIELALTGRNLFDGQHPEFGTSPLRTEVERSVYLSIRWQQ</sequence>
<evidence type="ECO:0000256" key="8">
    <source>
        <dbReference type="PROSITE-ProRule" id="PRU01360"/>
    </source>
</evidence>
<dbReference type="GO" id="GO:0009279">
    <property type="term" value="C:cell outer membrane"/>
    <property type="evidence" value="ECO:0007669"/>
    <property type="project" value="UniProtKB-SubCell"/>
</dbReference>
<evidence type="ECO:0000256" key="6">
    <source>
        <dbReference type="ARBA" id="ARBA00023136"/>
    </source>
</evidence>
<dbReference type="Pfam" id="PF07715">
    <property type="entry name" value="Plug"/>
    <property type="match status" value="1"/>
</dbReference>
<dbReference type="CDD" id="cd01347">
    <property type="entry name" value="ligand_gated_channel"/>
    <property type="match status" value="1"/>
</dbReference>
<evidence type="ECO:0000259" key="11">
    <source>
        <dbReference type="Pfam" id="PF07715"/>
    </source>
</evidence>
<dbReference type="PROSITE" id="PS52016">
    <property type="entry name" value="TONB_DEPENDENT_REC_3"/>
    <property type="match status" value="1"/>
</dbReference>
<dbReference type="Gene3D" id="2.170.130.10">
    <property type="entry name" value="TonB-dependent receptor, plug domain"/>
    <property type="match status" value="1"/>
</dbReference>
<keyword evidence="13" id="KW-1185">Reference proteome</keyword>
<dbReference type="InterPro" id="IPR037066">
    <property type="entry name" value="Plug_dom_sf"/>
</dbReference>
<dbReference type="EMBL" id="JAPTGG010000017">
    <property type="protein sequence ID" value="MCZ0866860.1"/>
    <property type="molecule type" value="Genomic_DNA"/>
</dbReference>
<dbReference type="GO" id="GO:0015344">
    <property type="term" value="F:siderophore uptake transmembrane transporter activity"/>
    <property type="evidence" value="ECO:0007669"/>
    <property type="project" value="TreeGrafter"/>
</dbReference>
<comment type="subcellular location">
    <subcellularLocation>
        <location evidence="1 8">Cell outer membrane</location>
        <topology evidence="1 8">Multi-pass membrane protein</topology>
    </subcellularLocation>
</comment>
<comment type="caution">
    <text evidence="12">The sequence shown here is derived from an EMBL/GenBank/DDBJ whole genome shotgun (WGS) entry which is preliminary data.</text>
</comment>
<keyword evidence="5 9" id="KW-0798">TonB box</keyword>
<dbReference type="GO" id="GO:0044718">
    <property type="term" value="P:siderophore transmembrane transport"/>
    <property type="evidence" value="ECO:0007669"/>
    <property type="project" value="TreeGrafter"/>
</dbReference>
<dbReference type="SUPFAM" id="SSF56935">
    <property type="entry name" value="Porins"/>
    <property type="match status" value="1"/>
</dbReference>
<keyword evidence="7 8" id="KW-0998">Cell outer membrane</keyword>
<evidence type="ECO:0000256" key="1">
    <source>
        <dbReference type="ARBA" id="ARBA00004571"/>
    </source>
</evidence>
<evidence type="ECO:0000256" key="2">
    <source>
        <dbReference type="ARBA" id="ARBA00022448"/>
    </source>
</evidence>